<keyword evidence="2" id="KW-1185">Reference proteome</keyword>
<evidence type="ECO:0000313" key="2">
    <source>
        <dbReference type="Proteomes" id="UP001060085"/>
    </source>
</evidence>
<dbReference type="Proteomes" id="UP001060085">
    <property type="component" value="Linkage Group LG03"/>
</dbReference>
<dbReference type="EMBL" id="CM044703">
    <property type="protein sequence ID" value="KAI5674275.1"/>
    <property type="molecule type" value="Genomic_DNA"/>
</dbReference>
<accession>A0ACC0BNN5</accession>
<evidence type="ECO:0000313" key="1">
    <source>
        <dbReference type="EMBL" id="KAI5674275.1"/>
    </source>
</evidence>
<reference evidence="2" key="1">
    <citation type="journal article" date="2023" name="Nat. Plants">
        <title>Single-cell RNA sequencing provides a high-resolution roadmap for understanding the multicellular compartmentation of specialized metabolism.</title>
        <authorList>
            <person name="Sun S."/>
            <person name="Shen X."/>
            <person name="Li Y."/>
            <person name="Li Y."/>
            <person name="Wang S."/>
            <person name="Li R."/>
            <person name="Zhang H."/>
            <person name="Shen G."/>
            <person name="Guo B."/>
            <person name="Wei J."/>
            <person name="Xu J."/>
            <person name="St-Pierre B."/>
            <person name="Chen S."/>
            <person name="Sun C."/>
        </authorList>
    </citation>
    <scope>NUCLEOTIDE SEQUENCE [LARGE SCALE GENOMIC DNA]</scope>
</reference>
<comment type="caution">
    <text evidence="1">The sequence shown here is derived from an EMBL/GenBank/DDBJ whole genome shotgun (WGS) entry which is preliminary data.</text>
</comment>
<sequence length="905" mass="99326">MPVLRSREIMPVDKPKTPGKALDFGAFEPDTPAKTAEGLNEKLSVSPSTANQELGSTAARRRSVRLASKSNLALTEVVEDVKFSSQKRKQLDSGDNVIISNVLNLDTLKGENQRDIEKGDLHFGANEVRVADGIVPKTEVLEDKRPVGVVARFEETRLEANDPASFAELRTPGWSDGGDESMRRTRRKRKSGTQNLLGLEHSWQGESEKRFLNLRSGKRIEKIGANNSHEEVGIVNGDLDCSKQNRSSFKDCGANAGARSRSVADAKEADSDSSDSGMKFSREEKGKFKVLEDSVTRGVGMMKLGVEVKEVDGNKTAIDNEMHAETRSTGKMDKGKGKLVDIGISSESIFRLDCKSETGVELENGGTASETSNSTPPQDVDSIIKEAISRPYGKRTYQERFRNIAKQNASRFAHFSSQVEEEENNDVADTLGTETPTPARNAEPEDWPGPFSTAVKIIRDRQMNASLQLHNSSDKSKVASILWVPKKDQNCNLQKKLVPSLQDLCLSILVKNADAITSLDCIPDVLRHKLSHLLCNSRRMDRHFLELLVHGSPTEIHLRDCSWLNEEDFSMAFERCDISKLMVLQLDQCGRCLPDYILSTTLARSPGCLPALASLSFSGAYRLSDAGMSVLVSSAPALRSINLSQCSLLTSDGICCLAASLGSVLRELYIDDCQGLDAMLILPALLKIDNLEVLSLAGIETVSDDFIQEFSLIRGHNMRELVLANCTKLTDASIRVLAEACPRLCSLDLSNLFRLTDAAVGYLANGCREIQNLRFCRNAFSDEAIAAYLETSGESLKELSLSNVIMVAENTAISLARNSRNLNSLDLSWCRNLTNEAFGLIVDSCLSLKILKVFGCTQITDVFLSGHSNPEVEIVGLKLKPVLENLNSPDFLQGPLRYSFFSGTV</sequence>
<organism evidence="1 2">
    <name type="scientific">Catharanthus roseus</name>
    <name type="common">Madagascar periwinkle</name>
    <name type="synonym">Vinca rosea</name>
    <dbReference type="NCBI Taxonomy" id="4058"/>
    <lineage>
        <taxon>Eukaryota</taxon>
        <taxon>Viridiplantae</taxon>
        <taxon>Streptophyta</taxon>
        <taxon>Embryophyta</taxon>
        <taxon>Tracheophyta</taxon>
        <taxon>Spermatophyta</taxon>
        <taxon>Magnoliopsida</taxon>
        <taxon>eudicotyledons</taxon>
        <taxon>Gunneridae</taxon>
        <taxon>Pentapetalae</taxon>
        <taxon>asterids</taxon>
        <taxon>lamiids</taxon>
        <taxon>Gentianales</taxon>
        <taxon>Apocynaceae</taxon>
        <taxon>Rauvolfioideae</taxon>
        <taxon>Vinceae</taxon>
        <taxon>Catharanthinae</taxon>
        <taxon>Catharanthus</taxon>
    </lineage>
</organism>
<gene>
    <name evidence="1" type="ORF">M9H77_14639</name>
</gene>
<protein>
    <submittedName>
        <fullName evidence="1">Uncharacterized protein</fullName>
    </submittedName>
</protein>
<name>A0ACC0BNN5_CATRO</name>
<proteinExistence type="predicted"/>